<feature type="signal peptide" evidence="1">
    <location>
        <begin position="1"/>
        <end position="22"/>
    </location>
</feature>
<accession>A0ABW8F0Y1</accession>
<protein>
    <recommendedName>
        <fullName evidence="4">Secreted protein</fullName>
    </recommendedName>
</protein>
<keyword evidence="3" id="KW-1185">Reference proteome</keyword>
<name>A0ABW8F0Y1_9BURK</name>
<evidence type="ECO:0000313" key="2">
    <source>
        <dbReference type="EMBL" id="MFJ3046951.1"/>
    </source>
</evidence>
<dbReference type="Proteomes" id="UP001617427">
    <property type="component" value="Unassembled WGS sequence"/>
</dbReference>
<evidence type="ECO:0000256" key="1">
    <source>
        <dbReference type="SAM" id="SignalP"/>
    </source>
</evidence>
<evidence type="ECO:0000313" key="3">
    <source>
        <dbReference type="Proteomes" id="UP001617427"/>
    </source>
</evidence>
<feature type="chain" id="PRO_5046992568" description="Secreted protein" evidence="1">
    <location>
        <begin position="23"/>
        <end position="89"/>
    </location>
</feature>
<evidence type="ECO:0008006" key="4">
    <source>
        <dbReference type="Google" id="ProtNLM"/>
    </source>
</evidence>
<dbReference type="EMBL" id="JBIUZV010000007">
    <property type="protein sequence ID" value="MFJ3046951.1"/>
    <property type="molecule type" value="Genomic_DNA"/>
</dbReference>
<comment type="caution">
    <text evidence="2">The sequence shown here is derived from an EMBL/GenBank/DDBJ whole genome shotgun (WGS) entry which is preliminary data.</text>
</comment>
<sequence>MKTITGLIVLITGFSVCGSAVAQLNQRKPSQAQEECEKTAREAPACGPNNTCAERKLKEAERWCIQWIRENTPSRPTDLSSAAMGTNTK</sequence>
<gene>
    <name evidence="2" type="ORF">ACIPEN_14060</name>
</gene>
<keyword evidence="1" id="KW-0732">Signal</keyword>
<organism evidence="2 3">
    <name type="scientific">Herbaspirillum chlorophenolicum</name>
    <dbReference type="NCBI Taxonomy" id="211589"/>
    <lineage>
        <taxon>Bacteria</taxon>
        <taxon>Pseudomonadati</taxon>
        <taxon>Pseudomonadota</taxon>
        <taxon>Betaproteobacteria</taxon>
        <taxon>Burkholderiales</taxon>
        <taxon>Oxalobacteraceae</taxon>
        <taxon>Herbaspirillum</taxon>
    </lineage>
</organism>
<proteinExistence type="predicted"/>
<reference evidence="2 3" key="1">
    <citation type="submission" date="2024-10" db="EMBL/GenBank/DDBJ databases">
        <title>The Natural Products Discovery Center: Release of the First 8490 Sequenced Strains for Exploring Actinobacteria Biosynthetic Diversity.</title>
        <authorList>
            <person name="Kalkreuter E."/>
            <person name="Kautsar S.A."/>
            <person name="Yang D."/>
            <person name="Bader C.D."/>
            <person name="Teijaro C.N."/>
            <person name="Fluegel L."/>
            <person name="Davis C.M."/>
            <person name="Simpson J.R."/>
            <person name="Lauterbach L."/>
            <person name="Steele A.D."/>
            <person name="Gui C."/>
            <person name="Meng S."/>
            <person name="Li G."/>
            <person name="Viehrig K."/>
            <person name="Ye F."/>
            <person name="Su P."/>
            <person name="Kiefer A.F."/>
            <person name="Nichols A."/>
            <person name="Cepeda A.J."/>
            <person name="Yan W."/>
            <person name="Fan B."/>
            <person name="Jiang Y."/>
            <person name="Adhikari A."/>
            <person name="Zheng C.-J."/>
            <person name="Schuster L."/>
            <person name="Cowan T.M."/>
            <person name="Smanski M.J."/>
            <person name="Chevrette M.G."/>
            <person name="De Carvalho L.P.S."/>
            <person name="Shen B."/>
        </authorList>
    </citation>
    <scope>NUCLEOTIDE SEQUENCE [LARGE SCALE GENOMIC DNA]</scope>
    <source>
        <strain evidence="2 3">NPDC087045</strain>
    </source>
</reference>
<dbReference type="RefSeq" id="WP_402701316.1">
    <property type="nucleotide sequence ID" value="NZ_JBIUZV010000007.1"/>
</dbReference>